<dbReference type="InterPro" id="IPR009057">
    <property type="entry name" value="Homeodomain-like_sf"/>
</dbReference>
<proteinExistence type="predicted"/>
<dbReference type="SUPFAM" id="SSF46689">
    <property type="entry name" value="Homeodomain-like"/>
    <property type="match status" value="1"/>
</dbReference>
<protein>
    <submittedName>
        <fullName evidence="1">Transposase</fullName>
    </submittedName>
</protein>
<name>A1ZCS3_MICM2</name>
<evidence type="ECO:0000313" key="1">
    <source>
        <dbReference type="EMBL" id="EAY32075.1"/>
    </source>
</evidence>
<dbReference type="OrthoDB" id="1128828at2"/>
<organism evidence="1 2">
    <name type="scientific">Microscilla marina ATCC 23134</name>
    <dbReference type="NCBI Taxonomy" id="313606"/>
    <lineage>
        <taxon>Bacteria</taxon>
        <taxon>Pseudomonadati</taxon>
        <taxon>Bacteroidota</taxon>
        <taxon>Cytophagia</taxon>
        <taxon>Cytophagales</taxon>
        <taxon>Microscillaceae</taxon>
        <taxon>Microscilla</taxon>
    </lineage>
</organism>
<comment type="caution">
    <text evidence="1">The sequence shown here is derived from an EMBL/GenBank/DDBJ whole genome shotgun (WGS) entry which is preliminary data.</text>
</comment>
<dbReference type="eggNOG" id="COG3415">
    <property type="taxonomic scope" value="Bacteria"/>
</dbReference>
<dbReference type="AlphaFoldDB" id="A1ZCS3"/>
<dbReference type="EMBL" id="AAWS01000001">
    <property type="protein sequence ID" value="EAY32075.1"/>
    <property type="molecule type" value="Genomic_DNA"/>
</dbReference>
<reference evidence="1 2" key="1">
    <citation type="submission" date="2007-01" db="EMBL/GenBank/DDBJ databases">
        <authorList>
            <person name="Haygood M."/>
            <person name="Podell S."/>
            <person name="Anderson C."/>
            <person name="Hopkinson B."/>
            <person name="Roe K."/>
            <person name="Barbeau K."/>
            <person name="Gaasterland T."/>
            <person name="Ferriera S."/>
            <person name="Johnson J."/>
            <person name="Kravitz S."/>
            <person name="Beeson K."/>
            <person name="Sutton G."/>
            <person name="Rogers Y.-H."/>
            <person name="Friedman R."/>
            <person name="Frazier M."/>
            <person name="Venter J.C."/>
        </authorList>
    </citation>
    <scope>NUCLEOTIDE SEQUENCE [LARGE SCALE GENOMIC DNA]</scope>
    <source>
        <strain evidence="1 2">ATCC 23134</strain>
    </source>
</reference>
<keyword evidence="2" id="KW-1185">Reference proteome</keyword>
<dbReference type="RefSeq" id="WP_002693034.1">
    <property type="nucleotide sequence ID" value="NZ_AAWS01000001.1"/>
</dbReference>
<accession>A1ZCS3</accession>
<gene>
    <name evidence="1" type="ORF">M23134_02104</name>
</gene>
<evidence type="ECO:0000313" key="2">
    <source>
        <dbReference type="Proteomes" id="UP000004095"/>
    </source>
</evidence>
<dbReference type="Proteomes" id="UP000004095">
    <property type="component" value="Unassembled WGS sequence"/>
</dbReference>
<sequence length="174" mass="20121">MNRGKALPKLELSTRQHQLLSAYLNKRTVPKHYEQRIHIILQAFDGWSNRKIHLEYTLHVMTVSKWRNRWLAHYKDLCAYELEEKTTGALLLSKMLSLLSDQARPGTSSRISLSEKESLVALACKKPEDFGIPLSHWNREELAKFAMKMGIVQQIFPRYVSKILKKAGDSSSQK</sequence>